<keyword evidence="1" id="KW-0812">Transmembrane</keyword>
<dbReference type="RefSeq" id="WP_143068835.1">
    <property type="nucleotide sequence ID" value="NZ_FOFS01000002.1"/>
</dbReference>
<keyword evidence="1" id="KW-0472">Membrane</keyword>
<organism evidence="2 3">
    <name type="scientific">Solimonas aquatica</name>
    <dbReference type="NCBI Taxonomy" id="489703"/>
    <lineage>
        <taxon>Bacteria</taxon>
        <taxon>Pseudomonadati</taxon>
        <taxon>Pseudomonadota</taxon>
        <taxon>Gammaproteobacteria</taxon>
        <taxon>Nevskiales</taxon>
        <taxon>Nevskiaceae</taxon>
        <taxon>Solimonas</taxon>
    </lineage>
</organism>
<sequence length="151" mass="16566">MNEDRDEDRLPALRGLRLDAEPQCDLWPEIAMRLPSRRRQGLRAGLGLAMAAGLTLALGLGFLPVAQRQPEGSLPAQTLIVSPGTTAPLAGAPVLGQSRALIKANLQIARSSRQQLRQALQQDPDAEFLQRLLQRTEEHDAQLHELLREAS</sequence>
<protein>
    <submittedName>
        <fullName evidence="2">Uncharacterized protein</fullName>
    </submittedName>
</protein>
<keyword evidence="1" id="KW-1133">Transmembrane helix</keyword>
<reference evidence="2 3" key="1">
    <citation type="submission" date="2016-10" db="EMBL/GenBank/DDBJ databases">
        <authorList>
            <person name="de Groot N.N."/>
        </authorList>
    </citation>
    <scope>NUCLEOTIDE SEQUENCE [LARGE SCALE GENOMIC DNA]</scope>
    <source>
        <strain evidence="2 3">DSM 25927</strain>
    </source>
</reference>
<dbReference type="OrthoDB" id="5999392at2"/>
<dbReference type="EMBL" id="FOFS01000002">
    <property type="protein sequence ID" value="SEP94455.1"/>
    <property type="molecule type" value="Genomic_DNA"/>
</dbReference>
<proteinExistence type="predicted"/>
<evidence type="ECO:0000313" key="2">
    <source>
        <dbReference type="EMBL" id="SEP94455.1"/>
    </source>
</evidence>
<dbReference type="Proteomes" id="UP000199233">
    <property type="component" value="Unassembled WGS sequence"/>
</dbReference>
<feature type="transmembrane region" description="Helical" evidence="1">
    <location>
        <begin position="42"/>
        <end position="63"/>
    </location>
</feature>
<evidence type="ECO:0000313" key="3">
    <source>
        <dbReference type="Proteomes" id="UP000199233"/>
    </source>
</evidence>
<dbReference type="AlphaFoldDB" id="A0A1H9BZK3"/>
<name>A0A1H9BZK3_9GAMM</name>
<gene>
    <name evidence="2" type="ORF">SAMN04488038_102297</name>
</gene>
<keyword evidence="3" id="KW-1185">Reference proteome</keyword>
<accession>A0A1H9BZK3</accession>
<dbReference type="STRING" id="489703.SAMN04488038_102297"/>
<evidence type="ECO:0000256" key="1">
    <source>
        <dbReference type="SAM" id="Phobius"/>
    </source>
</evidence>